<feature type="region of interest" description="Disordered" evidence="1">
    <location>
        <begin position="52"/>
        <end position="94"/>
    </location>
</feature>
<evidence type="ECO:0000313" key="3">
    <source>
        <dbReference type="Proteomes" id="UP001159405"/>
    </source>
</evidence>
<organism evidence="2 3">
    <name type="scientific">Porites lobata</name>
    <dbReference type="NCBI Taxonomy" id="104759"/>
    <lineage>
        <taxon>Eukaryota</taxon>
        <taxon>Metazoa</taxon>
        <taxon>Cnidaria</taxon>
        <taxon>Anthozoa</taxon>
        <taxon>Hexacorallia</taxon>
        <taxon>Scleractinia</taxon>
        <taxon>Fungiina</taxon>
        <taxon>Poritidae</taxon>
        <taxon>Porites</taxon>
    </lineage>
</organism>
<keyword evidence="3" id="KW-1185">Reference proteome</keyword>
<reference evidence="2 3" key="1">
    <citation type="submission" date="2022-05" db="EMBL/GenBank/DDBJ databases">
        <authorList>
            <consortium name="Genoscope - CEA"/>
            <person name="William W."/>
        </authorList>
    </citation>
    <scope>NUCLEOTIDE SEQUENCE [LARGE SCALE GENOMIC DNA]</scope>
</reference>
<protein>
    <submittedName>
        <fullName evidence="2">Uncharacterized protein</fullName>
    </submittedName>
</protein>
<name>A0ABN8RDD3_9CNID</name>
<accession>A0ABN8RDD3</accession>
<dbReference type="Proteomes" id="UP001159405">
    <property type="component" value="Unassembled WGS sequence"/>
</dbReference>
<proteinExistence type="predicted"/>
<gene>
    <name evidence="2" type="ORF">PLOB_00018458</name>
</gene>
<sequence length="133" mass="15153">MKYLLERYKVCKDWNSKQTGGNLRKSAHFDEIDGVMGCRDIVTLSNVKEAGSAVSQDEEASSSKGGCVQKKEARTSRKKTKKREREEENDNEERKMFRAAFSGFVTNFTRMQEQQVTTMNALVGALSKFLEKQ</sequence>
<evidence type="ECO:0000313" key="2">
    <source>
        <dbReference type="EMBL" id="CAH3176818.1"/>
    </source>
</evidence>
<evidence type="ECO:0000256" key="1">
    <source>
        <dbReference type="SAM" id="MobiDB-lite"/>
    </source>
</evidence>
<comment type="caution">
    <text evidence="2">The sequence shown here is derived from an EMBL/GenBank/DDBJ whole genome shotgun (WGS) entry which is preliminary data.</text>
</comment>
<dbReference type="EMBL" id="CALNXK010000217">
    <property type="protein sequence ID" value="CAH3176818.1"/>
    <property type="molecule type" value="Genomic_DNA"/>
</dbReference>